<dbReference type="PANTHER" id="PTHR36933">
    <property type="entry name" value="SLL0788 PROTEIN"/>
    <property type="match status" value="1"/>
</dbReference>
<proteinExistence type="predicted"/>
<comment type="caution">
    <text evidence="2">The sequence shown here is derived from an EMBL/GenBank/DDBJ whole genome shotgun (WGS) entry which is preliminary data.</text>
</comment>
<dbReference type="Proteomes" id="UP000705867">
    <property type="component" value="Unassembled WGS sequence"/>
</dbReference>
<evidence type="ECO:0000313" key="2">
    <source>
        <dbReference type="EMBL" id="MBZ0157064.1"/>
    </source>
</evidence>
<protein>
    <submittedName>
        <fullName evidence="2">DUF305 domain-containing protein</fullName>
    </submittedName>
</protein>
<dbReference type="EMBL" id="JAIOIV010000101">
    <property type="protein sequence ID" value="MBZ0157064.1"/>
    <property type="molecule type" value="Genomic_DNA"/>
</dbReference>
<dbReference type="PANTHER" id="PTHR36933:SF1">
    <property type="entry name" value="SLL0788 PROTEIN"/>
    <property type="match status" value="1"/>
</dbReference>
<reference evidence="2" key="2">
    <citation type="submission" date="2021-08" db="EMBL/GenBank/DDBJ databases">
        <authorList>
            <person name="Dalcin Martins P."/>
        </authorList>
    </citation>
    <scope>NUCLEOTIDE SEQUENCE</scope>
    <source>
        <strain evidence="2">MAG_39</strain>
    </source>
</reference>
<dbReference type="InterPro" id="IPR012347">
    <property type="entry name" value="Ferritin-like"/>
</dbReference>
<name>A0A953JCJ7_9BACT</name>
<accession>A0A953JCJ7</accession>
<reference evidence="2" key="1">
    <citation type="journal article" date="2021" name="bioRxiv">
        <title>Unraveling nitrogen, sulfur and carbon metabolic pathways and microbial community transcriptional responses to substrate deprivation and toxicity stresses in a bioreactor mimicking anoxic brackish coastal sediment conditions.</title>
        <authorList>
            <person name="Martins P.D."/>
            <person name="Echeveste M.J."/>
            <person name="Arshad A."/>
            <person name="Kurth J."/>
            <person name="Ouboter H."/>
            <person name="Jetten M.S.M."/>
            <person name="Welte C.U."/>
        </authorList>
    </citation>
    <scope>NUCLEOTIDE SEQUENCE</scope>
    <source>
        <strain evidence="2">MAG_39</strain>
    </source>
</reference>
<dbReference type="InterPro" id="IPR005183">
    <property type="entry name" value="DUF305_CopM-like"/>
</dbReference>
<evidence type="ECO:0000313" key="3">
    <source>
        <dbReference type="Proteomes" id="UP000705867"/>
    </source>
</evidence>
<dbReference type="Gene3D" id="1.20.1260.10">
    <property type="match status" value="1"/>
</dbReference>
<sequence>MEMDRDAAVITKKTVFLIALTLVFAFAVAHATTGRAIAHPSPELFEIRFLEATIDHHAMAVEMATLCEQQAARSELKTLCRTISSTQSQEIEEMQAWLQSWYEITYEPRMNDADERMINELERLKGADFDTAFMLEMSTHHRTAIRMASDALLLAFHEDLLELATDITATQGEEIRQMREWLCDFYEVCKDLDVELTDIS</sequence>
<feature type="domain" description="DUF305" evidence="1">
    <location>
        <begin position="46"/>
        <end position="182"/>
    </location>
</feature>
<evidence type="ECO:0000259" key="1">
    <source>
        <dbReference type="Pfam" id="PF03713"/>
    </source>
</evidence>
<organism evidence="2 3">
    <name type="scientific">Candidatus Nitrobium versatile</name>
    <dbReference type="NCBI Taxonomy" id="2884831"/>
    <lineage>
        <taxon>Bacteria</taxon>
        <taxon>Pseudomonadati</taxon>
        <taxon>Nitrospirota</taxon>
        <taxon>Nitrospiria</taxon>
        <taxon>Nitrospirales</taxon>
        <taxon>Nitrospiraceae</taxon>
        <taxon>Candidatus Nitrobium</taxon>
    </lineage>
</organism>
<gene>
    <name evidence="2" type="ORF">K8I29_12740</name>
</gene>
<dbReference type="AlphaFoldDB" id="A0A953JCJ7"/>
<dbReference type="Pfam" id="PF03713">
    <property type="entry name" value="DUF305"/>
    <property type="match status" value="1"/>
</dbReference>